<dbReference type="Gene3D" id="1.10.10.60">
    <property type="entry name" value="Homeodomain-like"/>
    <property type="match status" value="1"/>
</dbReference>
<dbReference type="RefSeq" id="WP_344368628.1">
    <property type="nucleotide sequence ID" value="NZ_BAAAPW010000001.1"/>
</dbReference>
<gene>
    <name evidence="1" type="ORF">GCM10009819_00510</name>
</gene>
<comment type="caution">
    <text evidence="1">The sequence shown here is derived from an EMBL/GenBank/DDBJ whole genome shotgun (WGS) entry which is preliminary data.</text>
</comment>
<accession>A0ABN2TVW2</accession>
<keyword evidence="2" id="KW-1185">Reference proteome</keyword>
<evidence type="ECO:0000313" key="1">
    <source>
        <dbReference type="EMBL" id="GAA2021896.1"/>
    </source>
</evidence>
<proteinExistence type="predicted"/>
<sequence length="131" mass="14128">MAVANLRQILASSGDFSRKLDPPTRRSWKRLGDEQRAHVVARYEAGETSTALATGYGVAKSTILSILRANSAVVRRQPLTAEQVSEAARLYESGLSLSQVAERLTVNQETMRVAILAAGVTLRPPTGPEPV</sequence>
<reference evidence="1 2" key="1">
    <citation type="journal article" date="2019" name="Int. J. Syst. Evol. Microbiol.">
        <title>The Global Catalogue of Microorganisms (GCM) 10K type strain sequencing project: providing services to taxonomists for standard genome sequencing and annotation.</title>
        <authorList>
            <consortium name="The Broad Institute Genomics Platform"/>
            <consortium name="The Broad Institute Genome Sequencing Center for Infectious Disease"/>
            <person name="Wu L."/>
            <person name="Ma J."/>
        </authorList>
    </citation>
    <scope>NUCLEOTIDE SEQUENCE [LARGE SCALE GENOMIC DNA]</scope>
    <source>
        <strain evidence="1 2">JCM 15672</strain>
    </source>
</reference>
<evidence type="ECO:0008006" key="3">
    <source>
        <dbReference type="Google" id="ProtNLM"/>
    </source>
</evidence>
<dbReference type="Proteomes" id="UP001501196">
    <property type="component" value="Unassembled WGS sequence"/>
</dbReference>
<dbReference type="EMBL" id="BAAAPW010000001">
    <property type="protein sequence ID" value="GAA2021896.1"/>
    <property type="molecule type" value="Genomic_DNA"/>
</dbReference>
<organism evidence="1 2">
    <name type="scientific">Agromyces tropicus</name>
    <dbReference type="NCBI Taxonomy" id="555371"/>
    <lineage>
        <taxon>Bacteria</taxon>
        <taxon>Bacillati</taxon>
        <taxon>Actinomycetota</taxon>
        <taxon>Actinomycetes</taxon>
        <taxon>Micrococcales</taxon>
        <taxon>Microbacteriaceae</taxon>
        <taxon>Agromyces</taxon>
    </lineage>
</organism>
<protein>
    <recommendedName>
        <fullName evidence="3">Helix-turn-helix domain-containing protein</fullName>
    </recommendedName>
</protein>
<evidence type="ECO:0000313" key="2">
    <source>
        <dbReference type="Proteomes" id="UP001501196"/>
    </source>
</evidence>
<name>A0ABN2TVW2_9MICO</name>